<evidence type="ECO:0000256" key="3">
    <source>
        <dbReference type="ARBA" id="ARBA00006702"/>
    </source>
</evidence>
<evidence type="ECO:0000256" key="5">
    <source>
        <dbReference type="ARBA" id="ARBA00022723"/>
    </source>
</evidence>
<dbReference type="Pfam" id="PF00481">
    <property type="entry name" value="PP2C"/>
    <property type="match status" value="1"/>
</dbReference>
<dbReference type="OrthoDB" id="10264738at2759"/>
<evidence type="ECO:0000256" key="1">
    <source>
        <dbReference type="ARBA" id="ARBA00001936"/>
    </source>
</evidence>
<dbReference type="GO" id="GO:0046872">
    <property type="term" value="F:metal ion binding"/>
    <property type="evidence" value="ECO:0007669"/>
    <property type="project" value="UniProtKB-KW"/>
</dbReference>
<dbReference type="AlphaFoldDB" id="A0A9P0E7P2"/>
<dbReference type="PANTHER" id="PTHR13832">
    <property type="entry name" value="PROTEIN PHOSPHATASE 2C"/>
    <property type="match status" value="1"/>
</dbReference>
<keyword evidence="8" id="KW-0464">Manganese</keyword>
<reference evidence="11" key="1">
    <citation type="submission" date="2022-01" db="EMBL/GenBank/DDBJ databases">
        <authorList>
            <person name="King R."/>
        </authorList>
    </citation>
    <scope>NUCLEOTIDE SEQUENCE</scope>
</reference>
<dbReference type="EC" id="3.1.3.16" evidence="4"/>
<gene>
    <name evidence="11" type="ORF">NEZAVI_LOCUS3843</name>
</gene>
<dbReference type="CDD" id="cd00143">
    <property type="entry name" value="PP2Cc"/>
    <property type="match status" value="1"/>
</dbReference>
<comment type="cofactor">
    <cofactor evidence="1">
        <name>Mn(2+)</name>
        <dbReference type="ChEBI" id="CHEBI:29035"/>
    </cofactor>
</comment>
<dbReference type="SMART" id="SM00332">
    <property type="entry name" value="PP2Cc"/>
    <property type="match status" value="1"/>
</dbReference>
<dbReference type="Gene3D" id="3.60.40.10">
    <property type="entry name" value="PPM-type phosphatase domain"/>
    <property type="match status" value="1"/>
</dbReference>
<comment type="cofactor">
    <cofactor evidence="2">
        <name>Mg(2+)</name>
        <dbReference type="ChEBI" id="CHEBI:18420"/>
    </cofactor>
</comment>
<organism evidence="11 12">
    <name type="scientific">Nezara viridula</name>
    <name type="common">Southern green stink bug</name>
    <name type="synonym">Cimex viridulus</name>
    <dbReference type="NCBI Taxonomy" id="85310"/>
    <lineage>
        <taxon>Eukaryota</taxon>
        <taxon>Metazoa</taxon>
        <taxon>Ecdysozoa</taxon>
        <taxon>Arthropoda</taxon>
        <taxon>Hexapoda</taxon>
        <taxon>Insecta</taxon>
        <taxon>Pterygota</taxon>
        <taxon>Neoptera</taxon>
        <taxon>Paraneoptera</taxon>
        <taxon>Hemiptera</taxon>
        <taxon>Heteroptera</taxon>
        <taxon>Panheteroptera</taxon>
        <taxon>Pentatomomorpha</taxon>
        <taxon>Pentatomoidea</taxon>
        <taxon>Pentatomidae</taxon>
        <taxon>Pentatominae</taxon>
        <taxon>Nezara</taxon>
    </lineage>
</organism>
<feature type="domain" description="PPM-type phosphatase" evidence="10">
    <location>
        <begin position="23"/>
        <end position="286"/>
    </location>
</feature>
<dbReference type="PROSITE" id="PS51746">
    <property type="entry name" value="PPM_2"/>
    <property type="match status" value="1"/>
</dbReference>
<evidence type="ECO:0000256" key="2">
    <source>
        <dbReference type="ARBA" id="ARBA00001946"/>
    </source>
</evidence>
<comment type="similarity">
    <text evidence="3 9">Belongs to the PP2C family.</text>
</comment>
<keyword evidence="12" id="KW-1185">Reference proteome</keyword>
<dbReference type="SMART" id="SM00331">
    <property type="entry name" value="PP2C_SIG"/>
    <property type="match status" value="1"/>
</dbReference>
<evidence type="ECO:0000259" key="10">
    <source>
        <dbReference type="PROSITE" id="PS51746"/>
    </source>
</evidence>
<evidence type="ECO:0000256" key="7">
    <source>
        <dbReference type="ARBA" id="ARBA00022912"/>
    </source>
</evidence>
<proteinExistence type="inferred from homology"/>
<dbReference type="PANTHER" id="PTHR13832:SF565">
    <property type="entry name" value="AT28366P-RELATED"/>
    <property type="match status" value="1"/>
</dbReference>
<evidence type="ECO:0000256" key="8">
    <source>
        <dbReference type="ARBA" id="ARBA00023211"/>
    </source>
</evidence>
<evidence type="ECO:0000313" key="12">
    <source>
        <dbReference type="Proteomes" id="UP001152798"/>
    </source>
</evidence>
<dbReference type="FunFam" id="3.60.40.10:FF:000016">
    <property type="entry name" value="Protein phosphatase 2C"/>
    <property type="match status" value="1"/>
</dbReference>
<dbReference type="GO" id="GO:0004722">
    <property type="term" value="F:protein serine/threonine phosphatase activity"/>
    <property type="evidence" value="ECO:0007669"/>
    <property type="project" value="UniProtKB-EC"/>
</dbReference>
<dbReference type="EMBL" id="OV725078">
    <property type="protein sequence ID" value="CAH1393131.1"/>
    <property type="molecule type" value="Genomic_DNA"/>
</dbReference>
<accession>A0A9P0E7P2</accession>
<dbReference type="InterPro" id="IPR000222">
    <property type="entry name" value="PP2C_BS"/>
</dbReference>
<keyword evidence="7 9" id="KW-0904">Protein phosphatase</keyword>
<dbReference type="InterPro" id="IPR001932">
    <property type="entry name" value="PPM-type_phosphatase-like_dom"/>
</dbReference>
<keyword evidence="6 9" id="KW-0378">Hydrolase</keyword>
<name>A0A9P0E7P2_NEZVI</name>
<protein>
    <recommendedName>
        <fullName evidence="4">protein-serine/threonine phosphatase</fullName>
        <ecNumber evidence="4">3.1.3.16</ecNumber>
    </recommendedName>
</protein>
<evidence type="ECO:0000256" key="6">
    <source>
        <dbReference type="ARBA" id="ARBA00022801"/>
    </source>
</evidence>
<dbReference type="Proteomes" id="UP001152798">
    <property type="component" value="Chromosome 2"/>
</dbReference>
<dbReference type="InterPro" id="IPR036457">
    <property type="entry name" value="PPM-type-like_dom_sf"/>
</dbReference>
<dbReference type="InterPro" id="IPR015655">
    <property type="entry name" value="PP2C"/>
</dbReference>
<evidence type="ECO:0000256" key="9">
    <source>
        <dbReference type="RuleBase" id="RU003465"/>
    </source>
</evidence>
<evidence type="ECO:0000256" key="4">
    <source>
        <dbReference type="ARBA" id="ARBA00013081"/>
    </source>
</evidence>
<keyword evidence="5" id="KW-0479">Metal-binding</keyword>
<sequence length="329" mass="36347">MGQTLSEPITTKETFLALTDNYVVGSSCMQGWRVSMEDAHSVILSIPEDRSAAYFGVFDGHGGSSISNYASRHLHKYIVSNPAYSQGDIKGSVEEAFNELDTFMQNDQQLRSELAGSTAVIVLLRDNKLYCANAGDSRAVAFVNNEVVPLSFDHKPTNPVERSRITSAGAYVEFNRINGNLALSRALGDFSYKQNSSKSWKEQAVTCFPDVIERSIEDDWEFIVLACDGIWDVLSSEEVCSFVHERIINGMKPDAICEELMQCCLAPDGQMGGIGSDNMTVIIVIFLKGVSLQYKGSMGENLVDNIVYYLPRDKPAISQDQNQKVDESD</sequence>
<dbReference type="SUPFAM" id="SSF81606">
    <property type="entry name" value="PP2C-like"/>
    <property type="match status" value="1"/>
</dbReference>
<dbReference type="PROSITE" id="PS01032">
    <property type="entry name" value="PPM_1"/>
    <property type="match status" value="1"/>
</dbReference>
<evidence type="ECO:0000313" key="11">
    <source>
        <dbReference type="EMBL" id="CAH1393131.1"/>
    </source>
</evidence>